<reference evidence="1" key="1">
    <citation type="submission" date="2022-10" db="EMBL/GenBank/DDBJ databases">
        <title>Genome Sequence of Xylaria curta.</title>
        <authorList>
            <person name="Buettner E."/>
        </authorList>
    </citation>
    <scope>NUCLEOTIDE SEQUENCE</scope>
    <source>
        <strain evidence="1">Babe10</strain>
    </source>
</reference>
<protein>
    <submittedName>
        <fullName evidence="1">Uncharacterized protein</fullName>
    </submittedName>
</protein>
<dbReference type="Proteomes" id="UP001143856">
    <property type="component" value="Unassembled WGS sequence"/>
</dbReference>
<name>A0ACC1NQ90_9PEZI</name>
<keyword evidence="2" id="KW-1185">Reference proteome</keyword>
<proteinExistence type="predicted"/>
<evidence type="ECO:0000313" key="2">
    <source>
        <dbReference type="Proteomes" id="UP001143856"/>
    </source>
</evidence>
<gene>
    <name evidence="1" type="ORF">NUW58_g6923</name>
</gene>
<accession>A0ACC1NQ90</accession>
<dbReference type="EMBL" id="JAPDGR010001671">
    <property type="protein sequence ID" value="KAJ2980523.1"/>
    <property type="molecule type" value="Genomic_DNA"/>
</dbReference>
<organism evidence="1 2">
    <name type="scientific">Xylaria curta</name>
    <dbReference type="NCBI Taxonomy" id="42375"/>
    <lineage>
        <taxon>Eukaryota</taxon>
        <taxon>Fungi</taxon>
        <taxon>Dikarya</taxon>
        <taxon>Ascomycota</taxon>
        <taxon>Pezizomycotina</taxon>
        <taxon>Sordariomycetes</taxon>
        <taxon>Xylariomycetidae</taxon>
        <taxon>Xylariales</taxon>
        <taxon>Xylariaceae</taxon>
        <taxon>Xylaria</taxon>
    </lineage>
</organism>
<comment type="caution">
    <text evidence="1">The sequence shown here is derived from an EMBL/GenBank/DDBJ whole genome shotgun (WGS) entry which is preliminary data.</text>
</comment>
<sequence length="742" mass="83176">MAANALDEPSVIHWLERRRESSRSLNDATLSNDPQRWLKEREAFPFYTSSNPHTCEHCGDITINLMENSEENRVQLPYSLPQSVLAARGGCVLYQAFVDLLFDNLRRKEKADWPGDAAISFWIRYFPETLPDDTARLQFTVVASPPTRVKGTLGADYFLTVWALEGDPATVSISARPYELDYQSPASTAWARDCIGHCQLNHSECRAQVDDDEGREFINPASIPSRLLKLYRDETSTLHVKIIGRDMQEPVPTSKVSHQGFAVLSYCWGGPQPIQLTHESATITQDYPITMLPKTLADAAWFTHQLGLGYLWIDALCMFQDDANDKGREIPRMGQYYGDATVTICAASASKFSSGFLTTPPPAEDPKNYLFGPIKLQARTATGKLGTIQALKEADYFGMHREREPIARRGWTLQESLLSRRILIFSSHHLYFSCKTANASCGGREPVPKSRVLGVYESRVSGVNTISSLQRMYPVLHTWDDTHRILGVSGDKLPAISAMAASLLRMAKDERAQEFRYYAGLMFDLESKDRSWEGELLWAVTEPGTLLENNGVAFSPSWSWASLQAPIRRWQATVKNSPDEDGIRLLEVDAPLADERNPFGAVKGGTIRLMARTRLFSTITKAEANIAVTRNNVIEDDIYDNSGGFVLVVYSDRTEVDDMLACGGGRVLLIELVTARLNKGLSPTFPAGILVLDHPEESCYQRVGMFQFKFRDRRASDIHQEVAFKRSQTLFANSDLQELCIK</sequence>
<evidence type="ECO:0000313" key="1">
    <source>
        <dbReference type="EMBL" id="KAJ2980523.1"/>
    </source>
</evidence>